<dbReference type="GO" id="GO:0008270">
    <property type="term" value="F:zinc ion binding"/>
    <property type="evidence" value="ECO:0007669"/>
    <property type="project" value="UniProtKB-KW"/>
</dbReference>
<dbReference type="PANTHER" id="PTHR24379:SF127">
    <property type="entry name" value="BLOODY FINGERS-RELATED"/>
    <property type="match status" value="1"/>
</dbReference>
<evidence type="ECO:0000313" key="10">
    <source>
        <dbReference type="Proteomes" id="UP000095282"/>
    </source>
</evidence>
<evidence type="ECO:0000259" key="9">
    <source>
        <dbReference type="PROSITE" id="PS50157"/>
    </source>
</evidence>
<dbReference type="GO" id="GO:0000981">
    <property type="term" value="F:DNA-binding transcription factor activity, RNA polymerase II-specific"/>
    <property type="evidence" value="ECO:0007669"/>
    <property type="project" value="TreeGrafter"/>
</dbReference>
<dbReference type="AlphaFoldDB" id="A0A1I7UCR3"/>
<protein>
    <submittedName>
        <fullName evidence="11">ArsA_HSP20 domain-containing protein</fullName>
    </submittedName>
</protein>
<dbReference type="FunFam" id="3.30.160.60:FF:000045">
    <property type="entry name" value="ZFP69 zinc finger protein B"/>
    <property type="match status" value="1"/>
</dbReference>
<reference evidence="11" key="1">
    <citation type="submission" date="2016-11" db="UniProtKB">
        <authorList>
            <consortium name="WormBaseParasite"/>
        </authorList>
    </citation>
    <scope>IDENTIFICATION</scope>
</reference>
<dbReference type="Gene3D" id="3.30.160.60">
    <property type="entry name" value="Classic Zinc Finger"/>
    <property type="match status" value="2"/>
</dbReference>
<dbReference type="Proteomes" id="UP000095282">
    <property type="component" value="Unplaced"/>
</dbReference>
<evidence type="ECO:0000256" key="8">
    <source>
        <dbReference type="PROSITE-ProRule" id="PRU00042"/>
    </source>
</evidence>
<organism evidence="10 11">
    <name type="scientific">Caenorhabditis tropicalis</name>
    <dbReference type="NCBI Taxonomy" id="1561998"/>
    <lineage>
        <taxon>Eukaryota</taxon>
        <taxon>Metazoa</taxon>
        <taxon>Ecdysozoa</taxon>
        <taxon>Nematoda</taxon>
        <taxon>Chromadorea</taxon>
        <taxon>Rhabditida</taxon>
        <taxon>Rhabditina</taxon>
        <taxon>Rhabditomorpha</taxon>
        <taxon>Rhabditoidea</taxon>
        <taxon>Rhabditidae</taxon>
        <taxon>Peloderinae</taxon>
        <taxon>Caenorhabditis</taxon>
    </lineage>
</organism>
<sequence length="183" mass="21480">MHKNSKNPEQTGLSVEPLKCSMCEKVFPRLSHLQRHQMTHLNVRSFSCEFCDEKFIQKVHLTKHVTRKHAEEAKIEVKWTACDKCGHLFKTSDEMKVHRRTVHELHRCKRCKEVIEAGNDGLRQHHIRCRNRKNICDHCGASFDRPADLFSHQMSCLKKVQFVCKQCDSYFKQRVEFSVGSSL</sequence>
<comment type="subcellular location">
    <subcellularLocation>
        <location evidence="1">Nucleus</location>
    </subcellularLocation>
</comment>
<dbReference type="SUPFAM" id="SSF57667">
    <property type="entry name" value="beta-beta-alpha zinc fingers"/>
    <property type="match status" value="2"/>
</dbReference>
<feature type="domain" description="C2H2-type" evidence="9">
    <location>
        <begin position="18"/>
        <end position="45"/>
    </location>
</feature>
<dbReference type="GO" id="GO:0000977">
    <property type="term" value="F:RNA polymerase II transcription regulatory region sequence-specific DNA binding"/>
    <property type="evidence" value="ECO:0007669"/>
    <property type="project" value="TreeGrafter"/>
</dbReference>
<dbReference type="InterPro" id="IPR036236">
    <property type="entry name" value="Znf_C2H2_sf"/>
</dbReference>
<proteinExistence type="predicted"/>
<keyword evidence="7" id="KW-0539">Nucleus</keyword>
<evidence type="ECO:0000256" key="4">
    <source>
        <dbReference type="ARBA" id="ARBA00022771"/>
    </source>
</evidence>
<dbReference type="Pfam" id="PF00096">
    <property type="entry name" value="zf-C2H2"/>
    <property type="match status" value="4"/>
</dbReference>
<accession>A0A1I7UCR3</accession>
<dbReference type="SMART" id="SM00355">
    <property type="entry name" value="ZnF_C2H2"/>
    <property type="match status" value="4"/>
</dbReference>
<dbReference type="GO" id="GO:0005634">
    <property type="term" value="C:nucleus"/>
    <property type="evidence" value="ECO:0007669"/>
    <property type="project" value="UniProtKB-SubCell"/>
</dbReference>
<dbReference type="InterPro" id="IPR013087">
    <property type="entry name" value="Znf_C2H2_type"/>
</dbReference>
<keyword evidence="10" id="KW-1185">Reference proteome</keyword>
<evidence type="ECO:0000256" key="5">
    <source>
        <dbReference type="ARBA" id="ARBA00022833"/>
    </source>
</evidence>
<evidence type="ECO:0000256" key="2">
    <source>
        <dbReference type="ARBA" id="ARBA00022723"/>
    </source>
</evidence>
<dbReference type="PROSITE" id="PS00028">
    <property type="entry name" value="ZINC_FINGER_C2H2_1"/>
    <property type="match status" value="3"/>
</dbReference>
<keyword evidence="4 8" id="KW-0863">Zinc-finger</keyword>
<dbReference type="STRING" id="1561998.A0A1I7UCR3"/>
<evidence type="ECO:0000256" key="3">
    <source>
        <dbReference type="ARBA" id="ARBA00022737"/>
    </source>
</evidence>
<dbReference type="WBParaSite" id="Csp11.Scaffold629.g8020.t3">
    <property type="protein sequence ID" value="Csp11.Scaffold629.g8020.t3"/>
    <property type="gene ID" value="Csp11.Scaffold629.g8020"/>
</dbReference>
<keyword evidence="6" id="KW-0238">DNA-binding</keyword>
<evidence type="ECO:0000256" key="7">
    <source>
        <dbReference type="ARBA" id="ARBA00023242"/>
    </source>
</evidence>
<keyword evidence="5" id="KW-0862">Zinc</keyword>
<feature type="domain" description="C2H2-type" evidence="9">
    <location>
        <begin position="80"/>
        <end position="108"/>
    </location>
</feature>
<feature type="domain" description="C2H2-type" evidence="9">
    <location>
        <begin position="46"/>
        <end position="74"/>
    </location>
</feature>
<dbReference type="PROSITE" id="PS50157">
    <property type="entry name" value="ZINC_FINGER_C2H2_2"/>
    <property type="match status" value="3"/>
</dbReference>
<dbReference type="PANTHER" id="PTHR24379">
    <property type="entry name" value="KRAB AND ZINC FINGER DOMAIN-CONTAINING"/>
    <property type="match status" value="1"/>
</dbReference>
<name>A0A1I7UCR3_9PELO</name>
<evidence type="ECO:0000256" key="1">
    <source>
        <dbReference type="ARBA" id="ARBA00004123"/>
    </source>
</evidence>
<keyword evidence="2" id="KW-0479">Metal-binding</keyword>
<evidence type="ECO:0000313" key="11">
    <source>
        <dbReference type="WBParaSite" id="Csp11.Scaffold629.g8020.t3"/>
    </source>
</evidence>
<evidence type="ECO:0000256" key="6">
    <source>
        <dbReference type="ARBA" id="ARBA00023125"/>
    </source>
</evidence>
<keyword evidence="3" id="KW-0677">Repeat</keyword>